<dbReference type="SUPFAM" id="SSF49590">
    <property type="entry name" value="PHL pollen allergen"/>
    <property type="match status" value="1"/>
</dbReference>
<dbReference type="PROSITE" id="PS50843">
    <property type="entry name" value="EXPANSIN_CBD"/>
    <property type="match status" value="1"/>
</dbReference>
<comment type="caution">
    <text evidence="7">The sequence shown here is derived from an EMBL/GenBank/DDBJ whole genome shotgun (WGS) entry which is preliminary data.</text>
</comment>
<gene>
    <name evidence="7" type="ORF">ACMD2_13383</name>
</gene>
<dbReference type="InterPro" id="IPR009009">
    <property type="entry name" value="RlpA-like_DPBB"/>
</dbReference>
<evidence type="ECO:0000259" key="5">
    <source>
        <dbReference type="PROSITE" id="PS50842"/>
    </source>
</evidence>
<name>A0A199UMS4_ANACO</name>
<dbReference type="AlphaFoldDB" id="A0A199UMS4"/>
<proteinExistence type="inferred from homology"/>
<keyword evidence="3" id="KW-0964">Secreted</keyword>
<sequence>FELLIETMEYYSFILRLLPLFSTIAFLLFLTCFNISAANSNNSNVTTSSSSTWYPARATWYGDPHGAGSDGGACGYGDAVENPPFSSMVSAGGPSLFKSGHGCGACYQVKCTGNGVCSGEPVTVAIADLCPGCLSEQVHFDMSGTAFGAMAIPGEDDRIRDVGVLTVQYMRVECKYPGYDVAFYVDSGSNPYYFAVAVEYEGGDGDLWGLDLMQGGSDHSWLPMQHSWGAVWMLSSSGSQLRAPFSIRLTTLSTHRTAIASRVIPIGWKPGSTYRSRIQFSSCLSLIESLVAWLKYDLGKCEMIVIGE</sequence>
<keyword evidence="4" id="KW-0812">Transmembrane</keyword>
<feature type="domain" description="Expansin-like EG45" evidence="5">
    <location>
        <begin position="71"/>
        <end position="179"/>
    </location>
</feature>
<dbReference type="Gene3D" id="2.40.40.10">
    <property type="entry name" value="RlpA-like domain"/>
    <property type="match status" value="1"/>
</dbReference>
<dbReference type="InterPro" id="IPR036749">
    <property type="entry name" value="Expansin_CBD_sf"/>
</dbReference>
<feature type="domain" description="Expansin-like CBD" evidence="6">
    <location>
        <begin position="192"/>
        <end position="276"/>
    </location>
</feature>
<evidence type="ECO:0000313" key="8">
    <source>
        <dbReference type="Proteomes" id="UP000092600"/>
    </source>
</evidence>
<keyword evidence="4" id="KW-1133">Transmembrane helix</keyword>
<dbReference type="STRING" id="4615.A0A199UMS4"/>
<evidence type="ECO:0000313" key="7">
    <source>
        <dbReference type="EMBL" id="OAY65920.1"/>
    </source>
</evidence>
<dbReference type="Pfam" id="PF01357">
    <property type="entry name" value="Expansin_C"/>
    <property type="match status" value="1"/>
</dbReference>
<comment type="subcellular location">
    <subcellularLocation>
        <location evidence="1">Secreted</location>
    </subcellularLocation>
</comment>
<evidence type="ECO:0000259" key="6">
    <source>
        <dbReference type="PROSITE" id="PS50843"/>
    </source>
</evidence>
<feature type="transmembrane region" description="Helical" evidence="4">
    <location>
        <begin position="13"/>
        <end position="33"/>
    </location>
</feature>
<dbReference type="PRINTS" id="PR01225">
    <property type="entry name" value="EXPANSNFAMLY"/>
</dbReference>
<reference evidence="7 8" key="1">
    <citation type="journal article" date="2016" name="DNA Res.">
        <title>The draft genome of MD-2 pineapple using hybrid error correction of long reads.</title>
        <authorList>
            <person name="Redwan R.M."/>
            <person name="Saidin A."/>
            <person name="Kumar S.V."/>
        </authorList>
    </citation>
    <scope>NUCLEOTIDE SEQUENCE [LARGE SCALE GENOMIC DNA]</scope>
    <source>
        <strain evidence="8">cv. MD2</strain>
        <tissue evidence="7">Leaf</tissue>
    </source>
</reference>
<dbReference type="Pfam" id="PF03330">
    <property type="entry name" value="DPBB_1"/>
    <property type="match status" value="1"/>
</dbReference>
<accession>A0A199UMS4</accession>
<dbReference type="InterPro" id="IPR005795">
    <property type="entry name" value="LolPI"/>
</dbReference>
<comment type="similarity">
    <text evidence="2">Belongs to the expansin family. Expansin B subfamily.</text>
</comment>
<dbReference type="InterPro" id="IPR007118">
    <property type="entry name" value="Expan_Lol_pI"/>
</dbReference>
<dbReference type="EMBL" id="LSRQ01006609">
    <property type="protein sequence ID" value="OAY65920.1"/>
    <property type="molecule type" value="Genomic_DNA"/>
</dbReference>
<evidence type="ECO:0000256" key="3">
    <source>
        <dbReference type="ARBA" id="ARBA00022525"/>
    </source>
</evidence>
<evidence type="ECO:0000256" key="4">
    <source>
        <dbReference type="SAM" id="Phobius"/>
    </source>
</evidence>
<dbReference type="PANTHER" id="PTHR31692">
    <property type="entry name" value="EXPANSIN-B3"/>
    <property type="match status" value="1"/>
</dbReference>
<dbReference type="InterPro" id="IPR007112">
    <property type="entry name" value="Expansin/allergen_DPBB_dom"/>
</dbReference>
<dbReference type="SUPFAM" id="SSF50685">
    <property type="entry name" value="Barwin-like endoglucanases"/>
    <property type="match status" value="1"/>
</dbReference>
<dbReference type="InterPro" id="IPR036908">
    <property type="entry name" value="RlpA-like_sf"/>
</dbReference>
<feature type="non-terminal residue" evidence="7">
    <location>
        <position position="1"/>
    </location>
</feature>
<dbReference type="PANTHER" id="PTHR31692:SF56">
    <property type="entry name" value="EXPANSIN-B2-RELATED"/>
    <property type="match status" value="1"/>
</dbReference>
<keyword evidence="4" id="KW-0472">Membrane</keyword>
<dbReference type="Gene3D" id="2.60.40.760">
    <property type="entry name" value="Expansin, cellulose-binding-like domain"/>
    <property type="match status" value="1"/>
</dbReference>
<dbReference type="InterPro" id="IPR007117">
    <property type="entry name" value="Expansin_CBD"/>
</dbReference>
<organism evidence="7 8">
    <name type="scientific">Ananas comosus</name>
    <name type="common">Pineapple</name>
    <name type="synonym">Ananas ananas</name>
    <dbReference type="NCBI Taxonomy" id="4615"/>
    <lineage>
        <taxon>Eukaryota</taxon>
        <taxon>Viridiplantae</taxon>
        <taxon>Streptophyta</taxon>
        <taxon>Embryophyta</taxon>
        <taxon>Tracheophyta</taxon>
        <taxon>Spermatophyta</taxon>
        <taxon>Magnoliopsida</taxon>
        <taxon>Liliopsida</taxon>
        <taxon>Poales</taxon>
        <taxon>Bromeliaceae</taxon>
        <taxon>Bromelioideae</taxon>
        <taxon>Ananas</taxon>
    </lineage>
</organism>
<evidence type="ECO:0000256" key="1">
    <source>
        <dbReference type="ARBA" id="ARBA00004613"/>
    </source>
</evidence>
<dbReference type="CDD" id="cd22275">
    <property type="entry name" value="DPBB_EXPB_N"/>
    <property type="match status" value="1"/>
</dbReference>
<dbReference type="GO" id="GO:0005576">
    <property type="term" value="C:extracellular region"/>
    <property type="evidence" value="ECO:0007669"/>
    <property type="project" value="UniProtKB-SubCell"/>
</dbReference>
<dbReference type="PRINTS" id="PR00829">
    <property type="entry name" value="LOLP1ALLERGN"/>
</dbReference>
<dbReference type="SMART" id="SM00837">
    <property type="entry name" value="DPBB_1"/>
    <property type="match status" value="1"/>
</dbReference>
<dbReference type="PROSITE" id="PS50842">
    <property type="entry name" value="EXPANSIN_EG45"/>
    <property type="match status" value="1"/>
</dbReference>
<evidence type="ECO:0000256" key="2">
    <source>
        <dbReference type="ARBA" id="ARBA00005650"/>
    </source>
</evidence>
<dbReference type="Proteomes" id="UP000092600">
    <property type="component" value="Unassembled WGS sequence"/>
</dbReference>
<feature type="non-terminal residue" evidence="7">
    <location>
        <position position="308"/>
    </location>
</feature>
<protein>
    <submittedName>
        <fullName evidence="7">Expansin-B18</fullName>
    </submittedName>
</protein>